<dbReference type="Proteomes" id="UP000830768">
    <property type="component" value="Chromosome 3"/>
</dbReference>
<organism evidence="1 2">
    <name type="scientific">Fusarium solani subsp. cucurbitae</name>
    <name type="common">Neocosmosporum cucurbitae</name>
    <dbReference type="NCBI Taxonomy" id="2747967"/>
    <lineage>
        <taxon>Eukaryota</taxon>
        <taxon>Fungi</taxon>
        <taxon>Dikarya</taxon>
        <taxon>Ascomycota</taxon>
        <taxon>Pezizomycotina</taxon>
        <taxon>Sordariomycetes</taxon>
        <taxon>Hypocreomycetidae</taxon>
        <taxon>Hypocreales</taxon>
        <taxon>Nectriaceae</taxon>
        <taxon>Fusarium</taxon>
        <taxon>Fusarium solani species complex</taxon>
    </lineage>
</organism>
<accession>A0ACD3YT14</accession>
<evidence type="ECO:0000313" key="1">
    <source>
        <dbReference type="EMBL" id="UPK92085.1"/>
    </source>
</evidence>
<sequence length="409" mass="44415">MRAVAIILALSTTLETILAVPSVGKSLHSYNHAPLEPRGVRPIKQVITNRNDDPSSQSYTLRARVGTPPQDLTLALELSQSDTWFTTGCPNEDPSCKDLYFKTKQSKTLSRALGTAKVSYGDPMTIPPSNDPIDLAIHQDVISIAGVTIPRQRFGLSSPDVGPADAAGLIGLGPNLKLGYRTGKPYKTVLDSLAARGAIASRTFTLHTGSYDDDHGVIIWGGANTGGFRGRLVKRPLVKDELGTFGPSIALTGLTQKSSEGKHSYKIQKSDSIFLLDTGNQYLRLRHSFVDPLLKDMGAVNDGNDAYFVPCSKRQEPGSWDFTFGDITIKVSYREIITEIKDDSGMCWVGVLVTWKGQLVLGLPFIRSAYLAFDYDNKVVALAQPAKCPEHLVVFGKGRNAIPSDLYGC</sequence>
<name>A0ACD3YT14_FUSSC</name>
<reference evidence="1" key="1">
    <citation type="submission" date="2021-11" db="EMBL/GenBank/DDBJ databases">
        <title>Fusarium solani-melongenae Genome sequencing and assembly.</title>
        <authorList>
            <person name="Xie S."/>
            <person name="Huang L."/>
            <person name="Zhang X."/>
        </authorList>
    </citation>
    <scope>NUCLEOTIDE SEQUENCE</scope>
    <source>
        <strain evidence="1">CRI 24-3</strain>
    </source>
</reference>
<keyword evidence="2" id="KW-1185">Reference proteome</keyword>
<evidence type="ECO:0000313" key="2">
    <source>
        <dbReference type="Proteomes" id="UP000830768"/>
    </source>
</evidence>
<proteinExistence type="predicted"/>
<gene>
    <name evidence="1" type="ORF">LCI18_003020</name>
</gene>
<protein>
    <submittedName>
        <fullName evidence="1">Uncharacterized protein</fullName>
    </submittedName>
</protein>
<dbReference type="EMBL" id="CP090032">
    <property type="protein sequence ID" value="UPK92085.1"/>
    <property type="molecule type" value="Genomic_DNA"/>
</dbReference>